<gene>
    <name evidence="1" type="ORF">SDC9_130522</name>
</gene>
<dbReference type="EMBL" id="VSSQ01032251">
    <property type="protein sequence ID" value="MPM83458.1"/>
    <property type="molecule type" value="Genomic_DNA"/>
</dbReference>
<protein>
    <recommendedName>
        <fullName evidence="2">Aminopeptidase</fullName>
    </recommendedName>
</protein>
<reference evidence="1" key="1">
    <citation type="submission" date="2019-08" db="EMBL/GenBank/DDBJ databases">
        <authorList>
            <person name="Kucharzyk K."/>
            <person name="Murdoch R.W."/>
            <person name="Higgins S."/>
            <person name="Loffler F."/>
        </authorList>
    </citation>
    <scope>NUCLEOTIDE SEQUENCE</scope>
</reference>
<sequence>MNDASAENLDWFWRGWFYGIDPVDIAIDKVTVAAPEFNVDPKPRERTYTVDKPQVNSFEDISKIRNREDKSIQFYTDVDKETRDFYWRYARGLEKVDTNKKYTVKSDNTEKPSSADIERLKNIRAYQIDFSNKGGLVMPIILEFTFEDGTKLNDKIPAQIWRKDENKVSKTYYFDKKLKSIQLDPMRETADIDTSNNFWGEIAEPVSKFNVFKQKQEGSARGAAKGMVNPMQAK</sequence>
<accession>A0A645D315</accession>
<evidence type="ECO:0000313" key="1">
    <source>
        <dbReference type="EMBL" id="MPM83458.1"/>
    </source>
</evidence>
<proteinExistence type="predicted"/>
<comment type="caution">
    <text evidence="1">The sequence shown here is derived from an EMBL/GenBank/DDBJ whole genome shotgun (WGS) entry which is preliminary data.</text>
</comment>
<organism evidence="1">
    <name type="scientific">bioreactor metagenome</name>
    <dbReference type="NCBI Taxonomy" id="1076179"/>
    <lineage>
        <taxon>unclassified sequences</taxon>
        <taxon>metagenomes</taxon>
        <taxon>ecological metagenomes</taxon>
    </lineage>
</organism>
<evidence type="ECO:0008006" key="2">
    <source>
        <dbReference type="Google" id="ProtNLM"/>
    </source>
</evidence>
<name>A0A645D315_9ZZZZ</name>
<dbReference type="AlphaFoldDB" id="A0A645D315"/>